<evidence type="ECO:0000256" key="1">
    <source>
        <dbReference type="ARBA" id="ARBA00023125"/>
    </source>
</evidence>
<keyword evidence="4" id="KW-1185">Reference proteome</keyword>
<evidence type="ECO:0000313" key="3">
    <source>
        <dbReference type="EMBL" id="ANZ76910.1"/>
    </source>
</evidence>
<name>A0A1B2JFV1_PICPA</name>
<accession>A0A1B2JFV1</accession>
<dbReference type="Gene3D" id="2.40.50.140">
    <property type="entry name" value="Nucleic acid-binding proteins"/>
    <property type="match status" value="1"/>
</dbReference>
<dbReference type="GO" id="GO:0003697">
    <property type="term" value="F:single-stranded DNA binding"/>
    <property type="evidence" value="ECO:0007669"/>
    <property type="project" value="InterPro"/>
</dbReference>
<dbReference type="InterPro" id="IPR011344">
    <property type="entry name" value="ssDNA-bd"/>
</dbReference>
<dbReference type="PANTHER" id="PTHR10302">
    <property type="entry name" value="SINGLE-STRANDED DNA-BINDING PROTEIN"/>
    <property type="match status" value="1"/>
</dbReference>
<dbReference type="CDD" id="cd04496">
    <property type="entry name" value="SSB_OBF"/>
    <property type="match status" value="1"/>
</dbReference>
<sequence>MLPLIAKRSFHVTAAAKLAKMSIIGTIGTDLVPQETSNGKKFVKYSIAVNNKNKSGEQVTSWFNVAVFNDKQIDYMTKYLGKGVKVYVEADATNTPYEKEGIKTYSFMLFQNNIEALKYPKSQDESS</sequence>
<dbReference type="AlphaFoldDB" id="A0A1B2JFV1"/>
<dbReference type="PANTHER" id="PTHR10302:SF0">
    <property type="entry name" value="SINGLE-STRANDED DNA-BINDING PROTEIN, MITOCHONDRIAL"/>
    <property type="match status" value="1"/>
</dbReference>
<proteinExistence type="predicted"/>
<evidence type="ECO:0000313" key="4">
    <source>
        <dbReference type="Proteomes" id="UP000094565"/>
    </source>
</evidence>
<dbReference type="GO" id="GO:0006264">
    <property type="term" value="P:mitochondrial DNA replication"/>
    <property type="evidence" value="ECO:0007669"/>
    <property type="project" value="TreeGrafter"/>
</dbReference>
<evidence type="ECO:0000256" key="2">
    <source>
        <dbReference type="PIRNR" id="PIRNR002070"/>
    </source>
</evidence>
<gene>
    <name evidence="3" type="primary">RIM1</name>
    <name evidence="3" type="ORF">ATY40_BA7503655</name>
</gene>
<dbReference type="EMBL" id="CP014586">
    <property type="protein sequence ID" value="ANZ76910.1"/>
    <property type="molecule type" value="Genomic_DNA"/>
</dbReference>
<dbReference type="Pfam" id="PF00436">
    <property type="entry name" value="SSB"/>
    <property type="match status" value="1"/>
</dbReference>
<reference evidence="3 4" key="1">
    <citation type="submission" date="2016-02" db="EMBL/GenBank/DDBJ databases">
        <title>Comparative genomic and transcriptomic foundation for Pichia pastoris.</title>
        <authorList>
            <person name="Love K.R."/>
            <person name="Shah K.A."/>
            <person name="Whittaker C.A."/>
            <person name="Wu J."/>
            <person name="Bartlett M.C."/>
            <person name="Ma D."/>
            <person name="Leeson R.L."/>
            <person name="Priest M."/>
            <person name="Young S.K."/>
            <person name="Love J.C."/>
        </authorList>
    </citation>
    <scope>NUCLEOTIDE SEQUENCE [LARGE SCALE GENOMIC DNA]</scope>
    <source>
        <strain evidence="3 4">ATCC 28485</strain>
    </source>
</reference>
<organism evidence="3 4">
    <name type="scientific">Komagataella pastoris</name>
    <name type="common">Yeast</name>
    <name type="synonym">Pichia pastoris</name>
    <dbReference type="NCBI Taxonomy" id="4922"/>
    <lineage>
        <taxon>Eukaryota</taxon>
        <taxon>Fungi</taxon>
        <taxon>Dikarya</taxon>
        <taxon>Ascomycota</taxon>
        <taxon>Saccharomycotina</taxon>
        <taxon>Pichiomycetes</taxon>
        <taxon>Pichiales</taxon>
        <taxon>Pichiaceae</taxon>
        <taxon>Komagataella</taxon>
    </lineage>
</organism>
<comment type="subcellular location">
    <subcellularLocation>
        <location evidence="2">Mitochondrion</location>
    </subcellularLocation>
</comment>
<dbReference type="InterPro" id="IPR012340">
    <property type="entry name" value="NA-bd_OB-fold"/>
</dbReference>
<protein>
    <recommendedName>
        <fullName evidence="2">Single-stranded DNA-binding protein</fullName>
    </recommendedName>
</protein>
<dbReference type="Proteomes" id="UP000094565">
    <property type="component" value="Chromosome 3"/>
</dbReference>
<dbReference type="OrthoDB" id="1078367at2759"/>
<dbReference type="InterPro" id="IPR000424">
    <property type="entry name" value="Primosome_PriB/ssb"/>
</dbReference>
<dbReference type="PROSITE" id="PS50935">
    <property type="entry name" value="SSB"/>
    <property type="match status" value="1"/>
</dbReference>
<dbReference type="PIRSF" id="PIRSF002070">
    <property type="entry name" value="SSB"/>
    <property type="match status" value="1"/>
</dbReference>
<keyword evidence="2" id="KW-0496">Mitochondrion</keyword>
<keyword evidence="1 2" id="KW-0238">DNA-binding</keyword>
<dbReference type="GO" id="GO:0042645">
    <property type="term" value="C:mitochondrial nucleoid"/>
    <property type="evidence" value="ECO:0007669"/>
    <property type="project" value="TreeGrafter"/>
</dbReference>
<dbReference type="SUPFAM" id="SSF50249">
    <property type="entry name" value="Nucleic acid-binding proteins"/>
    <property type="match status" value="1"/>
</dbReference>